<feature type="transmembrane region" description="Helical" evidence="1">
    <location>
        <begin position="95"/>
        <end position="118"/>
    </location>
</feature>
<feature type="transmembrane region" description="Helical" evidence="1">
    <location>
        <begin position="69"/>
        <end position="89"/>
    </location>
</feature>
<accession>A0A4R3KI33</accession>
<evidence type="ECO:0000313" key="3">
    <source>
        <dbReference type="Proteomes" id="UP000295788"/>
    </source>
</evidence>
<comment type="caution">
    <text evidence="2">The sequence shown here is derived from an EMBL/GenBank/DDBJ whole genome shotgun (WGS) entry which is preliminary data.</text>
</comment>
<keyword evidence="3" id="KW-1185">Reference proteome</keyword>
<organism evidence="2 3">
    <name type="scientific">Tepidibacillus fermentans</name>
    <dbReference type="NCBI Taxonomy" id="1281767"/>
    <lineage>
        <taxon>Bacteria</taxon>
        <taxon>Bacillati</taxon>
        <taxon>Bacillota</taxon>
        <taxon>Bacilli</taxon>
        <taxon>Bacillales</taxon>
        <taxon>Bacillaceae</taxon>
        <taxon>Tepidibacillus</taxon>
    </lineage>
</organism>
<sequence length="122" mass="14610">MKILITLYFILSFLRLATNFMYLFLNFFHTTWVDIHFVFAIVGITISLFMITYTSQLKEHIQAYRKKTIILLLFDSVFFVLGFILYPQYLKEINLYANAIFGHPLTFLLNLVFLFYLLKNKK</sequence>
<evidence type="ECO:0000313" key="2">
    <source>
        <dbReference type="EMBL" id="TCS83155.1"/>
    </source>
</evidence>
<keyword evidence="1" id="KW-0812">Transmembrane</keyword>
<dbReference type="AlphaFoldDB" id="A0A4R3KI33"/>
<protein>
    <submittedName>
        <fullName evidence="2">Uncharacterized protein</fullName>
    </submittedName>
</protein>
<evidence type="ECO:0000256" key="1">
    <source>
        <dbReference type="SAM" id="Phobius"/>
    </source>
</evidence>
<feature type="transmembrane region" description="Helical" evidence="1">
    <location>
        <begin position="35"/>
        <end position="57"/>
    </location>
</feature>
<gene>
    <name evidence="2" type="ORF">EDD72_10683</name>
</gene>
<keyword evidence="1" id="KW-0472">Membrane</keyword>
<proteinExistence type="predicted"/>
<keyword evidence="1" id="KW-1133">Transmembrane helix</keyword>
<dbReference type="Proteomes" id="UP000295788">
    <property type="component" value="Unassembled WGS sequence"/>
</dbReference>
<dbReference type="RefSeq" id="WP_132768109.1">
    <property type="nucleotide sequence ID" value="NZ_SMAB01000006.1"/>
</dbReference>
<name>A0A4R3KI33_9BACI</name>
<dbReference type="EMBL" id="SMAB01000006">
    <property type="protein sequence ID" value="TCS83155.1"/>
    <property type="molecule type" value="Genomic_DNA"/>
</dbReference>
<reference evidence="2 3" key="1">
    <citation type="submission" date="2019-03" db="EMBL/GenBank/DDBJ databases">
        <title>Genomic Encyclopedia of Type Strains, Phase IV (KMG-IV): sequencing the most valuable type-strain genomes for metagenomic binning, comparative biology and taxonomic classification.</title>
        <authorList>
            <person name="Goeker M."/>
        </authorList>
    </citation>
    <scope>NUCLEOTIDE SEQUENCE [LARGE SCALE GENOMIC DNA]</scope>
    <source>
        <strain evidence="2 3">DSM 23802</strain>
    </source>
</reference>